<dbReference type="HOGENOM" id="CLU_009071_0_0_1"/>
<protein>
    <recommendedName>
        <fullName evidence="3">NYN domain-containing protein</fullName>
    </recommendedName>
</protein>
<organism evidence="1 2">
    <name type="scientific">Tetranychus urticae</name>
    <name type="common">Two-spotted spider mite</name>
    <dbReference type="NCBI Taxonomy" id="32264"/>
    <lineage>
        <taxon>Eukaryota</taxon>
        <taxon>Metazoa</taxon>
        <taxon>Ecdysozoa</taxon>
        <taxon>Arthropoda</taxon>
        <taxon>Chelicerata</taxon>
        <taxon>Arachnida</taxon>
        <taxon>Acari</taxon>
        <taxon>Acariformes</taxon>
        <taxon>Trombidiformes</taxon>
        <taxon>Prostigmata</taxon>
        <taxon>Eleutherengona</taxon>
        <taxon>Raphignathae</taxon>
        <taxon>Tetranychoidea</taxon>
        <taxon>Tetranychidae</taxon>
        <taxon>Tetranychus</taxon>
    </lineage>
</organism>
<dbReference type="eggNOG" id="ENOG502RY8B">
    <property type="taxonomic scope" value="Eukaryota"/>
</dbReference>
<dbReference type="STRING" id="32264.T1KGI1"/>
<accession>T1KGI1</accession>
<reference evidence="1" key="2">
    <citation type="submission" date="2015-06" db="UniProtKB">
        <authorList>
            <consortium name="EnsemblMetazoa"/>
        </authorList>
    </citation>
    <scope>IDENTIFICATION</scope>
</reference>
<dbReference type="Proteomes" id="UP000015104">
    <property type="component" value="Unassembled WGS sequence"/>
</dbReference>
<reference evidence="2" key="1">
    <citation type="submission" date="2011-08" db="EMBL/GenBank/DDBJ databases">
        <authorList>
            <person name="Rombauts S."/>
        </authorList>
    </citation>
    <scope>NUCLEOTIDE SEQUENCE</scope>
    <source>
        <strain evidence="2">London</strain>
    </source>
</reference>
<keyword evidence="2" id="KW-1185">Reference proteome</keyword>
<name>T1KGI1_TETUR</name>
<evidence type="ECO:0000313" key="2">
    <source>
        <dbReference type="Proteomes" id="UP000015104"/>
    </source>
</evidence>
<evidence type="ECO:0008006" key="3">
    <source>
        <dbReference type="Google" id="ProtNLM"/>
    </source>
</evidence>
<evidence type="ECO:0000313" key="1">
    <source>
        <dbReference type="EnsemblMetazoa" id="tetur11g00880.1"/>
    </source>
</evidence>
<dbReference type="EnsemblMetazoa" id="tetur11g00880.1">
    <property type="protein sequence ID" value="tetur11g00880.1"/>
    <property type="gene ID" value="tetur11g00880"/>
</dbReference>
<sequence length="619" mass="71102">MNVAIVQDYNGVKHSAKIKIMNLIRKFVKVAGQGCTIILLSGDADYYDTLSGLKNLHNVSIHQIGLANSFSFKIAQISDHTFMLNNGVLEPQNIVNINDCGSYERSIFFQFDSFDVPLFIWKDLTKWSVLYDLYEQLYDLGAKKVMLAWRANAWPIYNTVFHRDLYCASFGSASAYRDAFEEIRLRNLKAYEFVNIPESYKHEVAVKMSRYNTIDRIPCKKILDNRECIFIKCIKKTPGEIWIGFPNELICKNSEKTVNGFLSSLKQSSNVLVAKPSNELLKSINFQDLAGDAYDLAFLSSQLDGTQPSPNIIERISLQRMQEQECDEAVFFITIEGDFSNSQSWVELRADQIIKIFVKFSKVIPLAAAMKEKVFLMFHSWYEAQVARHFLNNLTLSEVPYFKELSKVSEVNKQQLTSLNFMRFYIINDQRNVLEKIMQNRSLVHKLDFNSSIVQSTSEIDPADGQVANRLKYVFTITSSEFKFTRGMISIIKMRLVFMKCPAYIEFEDKIWFGVDDLKKGNKIENEFRFLTFQILHEDDDYDQLLYVAVQSVSSFPPKVGKMLADKLNDQKKPSAGDDLIISDLDLDTVPLGHFNYSYKKAVGMSIGRYIELDNLASP</sequence>
<dbReference type="EMBL" id="CAEY01000066">
    <property type="status" value="NOT_ANNOTATED_CDS"/>
    <property type="molecule type" value="Genomic_DNA"/>
</dbReference>
<proteinExistence type="predicted"/>
<dbReference type="AlphaFoldDB" id="T1KGI1"/>